<evidence type="ECO:0000256" key="2">
    <source>
        <dbReference type="ARBA" id="ARBA00002714"/>
    </source>
</evidence>
<evidence type="ECO:0000256" key="18">
    <source>
        <dbReference type="ARBA" id="ARBA00032510"/>
    </source>
</evidence>
<evidence type="ECO:0000256" key="3">
    <source>
        <dbReference type="ARBA" id="ARBA00004799"/>
    </source>
</evidence>
<comment type="pathway">
    <text evidence="3">Cofactor biosynthesis; tetrahydrofolate biosynthesis; 7,8-dihydrofolate from 2-amino-4-hydroxy-6-hydroxymethyl-7,8-dihydropteridine diphosphate and 4-aminobenzoate: step 2/2.</text>
</comment>
<evidence type="ECO:0000259" key="24">
    <source>
        <dbReference type="Pfam" id="PF02875"/>
    </source>
</evidence>
<dbReference type="InterPro" id="IPR001645">
    <property type="entry name" value="Folylpolyglutamate_synth"/>
</dbReference>
<dbReference type="UniPathway" id="UPA00077">
    <property type="reaction ID" value="UER00157"/>
</dbReference>
<evidence type="ECO:0000259" key="25">
    <source>
        <dbReference type="Pfam" id="PF08245"/>
    </source>
</evidence>
<evidence type="ECO:0000256" key="10">
    <source>
        <dbReference type="ARBA" id="ARBA00022598"/>
    </source>
</evidence>
<evidence type="ECO:0000256" key="6">
    <source>
        <dbReference type="ARBA" id="ARBA00011245"/>
    </source>
</evidence>
<dbReference type="GO" id="GO:0004326">
    <property type="term" value="F:tetrahydrofolylpolyglutamate synthase activity"/>
    <property type="evidence" value="ECO:0007669"/>
    <property type="project" value="UniProtKB-EC"/>
</dbReference>
<evidence type="ECO:0000256" key="20">
    <source>
        <dbReference type="ARBA" id="ARBA00047808"/>
    </source>
</evidence>
<dbReference type="Pfam" id="PF02875">
    <property type="entry name" value="Mur_ligase_C"/>
    <property type="match status" value="1"/>
</dbReference>
<dbReference type="SUPFAM" id="SSF53623">
    <property type="entry name" value="MurD-like peptide ligases, catalytic domain"/>
    <property type="match status" value="1"/>
</dbReference>
<evidence type="ECO:0000256" key="15">
    <source>
        <dbReference type="ARBA" id="ARBA00022909"/>
    </source>
</evidence>
<keyword evidence="27" id="KW-1185">Reference proteome</keyword>
<organism evidence="26 27">
    <name type="scientific">Nitrosomonas cryotolerans ATCC 49181</name>
    <dbReference type="NCBI Taxonomy" id="1131553"/>
    <lineage>
        <taxon>Bacteria</taxon>
        <taxon>Pseudomonadati</taxon>
        <taxon>Pseudomonadota</taxon>
        <taxon>Betaproteobacteria</taxon>
        <taxon>Nitrosomonadales</taxon>
        <taxon>Nitrosomonadaceae</taxon>
        <taxon>Nitrosomonas</taxon>
    </lineage>
</organism>
<comment type="function">
    <text evidence="2">Functions in two distinct reactions of the de novo folate biosynthetic pathway. Catalyzes the addition of a glutamate residue to dihydropteroate (7,8-dihydropteroate or H2Pte) to form dihydrofolate (7,8-dihydrofolate monoglutamate or H2Pte-Glu). Also catalyzes successive additions of L-glutamate to tetrahydrofolate or 10-formyltetrahydrofolate or 5,10-methylenetetrahydrofolate, leading to folylpolyglutamate derivatives.</text>
</comment>
<dbReference type="NCBIfam" id="NF008101">
    <property type="entry name" value="PRK10846.1"/>
    <property type="match status" value="1"/>
</dbReference>
<dbReference type="Gene3D" id="3.90.190.20">
    <property type="entry name" value="Mur ligase, C-terminal domain"/>
    <property type="match status" value="1"/>
</dbReference>
<evidence type="ECO:0000256" key="17">
    <source>
        <dbReference type="ARBA" id="ARBA00030592"/>
    </source>
</evidence>
<comment type="catalytic activity">
    <reaction evidence="20">
        <text>10-formyltetrahydrofolyl-(gamma-L-Glu)(n) + L-glutamate + ATP = 10-formyltetrahydrofolyl-(gamma-L-Glu)(n+1) + ADP + phosphate + H(+)</text>
        <dbReference type="Rhea" id="RHEA:51904"/>
        <dbReference type="Rhea" id="RHEA-COMP:13088"/>
        <dbReference type="Rhea" id="RHEA-COMP:14300"/>
        <dbReference type="ChEBI" id="CHEBI:15378"/>
        <dbReference type="ChEBI" id="CHEBI:29985"/>
        <dbReference type="ChEBI" id="CHEBI:30616"/>
        <dbReference type="ChEBI" id="CHEBI:43474"/>
        <dbReference type="ChEBI" id="CHEBI:134413"/>
        <dbReference type="ChEBI" id="CHEBI:456216"/>
        <dbReference type="EC" id="6.3.2.17"/>
    </reaction>
</comment>
<dbReference type="PANTHER" id="PTHR11136">
    <property type="entry name" value="FOLYLPOLYGLUTAMATE SYNTHASE-RELATED"/>
    <property type="match status" value="1"/>
</dbReference>
<comment type="similarity">
    <text evidence="5 23">Belongs to the folylpolyglutamate synthase family.</text>
</comment>
<dbReference type="eggNOG" id="COG0285">
    <property type="taxonomic scope" value="Bacteria"/>
</dbReference>
<comment type="pathway">
    <text evidence="4">Cofactor biosynthesis; tetrahydrofolylpolyglutamate biosynthesis.</text>
</comment>
<evidence type="ECO:0000313" key="27">
    <source>
        <dbReference type="Proteomes" id="UP000185062"/>
    </source>
</evidence>
<dbReference type="Pfam" id="PF08245">
    <property type="entry name" value="Mur_ligase_M"/>
    <property type="match status" value="1"/>
</dbReference>
<protein>
    <recommendedName>
        <fullName evidence="9">Dihydrofolate synthase/folylpolyglutamate synthase</fullName>
        <ecNumber evidence="7">6.3.2.12</ecNumber>
        <ecNumber evidence="8">6.3.2.17</ecNumber>
    </recommendedName>
    <alternativeName>
        <fullName evidence="18">Folylpoly-gamma-glutamate synthetase-dihydrofolate synthetase</fullName>
    </alternativeName>
    <alternativeName>
        <fullName evidence="16">Folylpolyglutamate synthetase</fullName>
    </alternativeName>
    <alternativeName>
        <fullName evidence="17">Tetrahydrofolylpolyglutamate synthase</fullName>
    </alternativeName>
</protein>
<dbReference type="InterPro" id="IPR036565">
    <property type="entry name" value="Mur-like_cat_sf"/>
</dbReference>
<keyword evidence="10 23" id="KW-0436">Ligase</keyword>
<evidence type="ECO:0000256" key="8">
    <source>
        <dbReference type="ARBA" id="ARBA00013025"/>
    </source>
</evidence>
<dbReference type="GO" id="GO:0046654">
    <property type="term" value="P:tetrahydrofolate biosynthetic process"/>
    <property type="evidence" value="ECO:0007669"/>
    <property type="project" value="UniProtKB-UniPathway"/>
</dbReference>
<reference evidence="26 27" key="1">
    <citation type="submission" date="2016-12" db="EMBL/GenBank/DDBJ databases">
        <authorList>
            <person name="Song W.-J."/>
            <person name="Kurnit D.M."/>
        </authorList>
    </citation>
    <scope>NUCLEOTIDE SEQUENCE [LARGE SCALE GENOMIC DNA]</scope>
    <source>
        <strain evidence="26 27">ATCC 49181</strain>
    </source>
</reference>
<evidence type="ECO:0000256" key="14">
    <source>
        <dbReference type="ARBA" id="ARBA00022842"/>
    </source>
</evidence>
<comment type="cofactor">
    <cofactor evidence="1">
        <name>Mg(2+)</name>
        <dbReference type="ChEBI" id="CHEBI:18420"/>
    </cofactor>
</comment>
<evidence type="ECO:0000313" key="26">
    <source>
        <dbReference type="EMBL" id="SIO30861.1"/>
    </source>
</evidence>
<keyword evidence="12 23" id="KW-0547">Nucleotide-binding</keyword>
<dbReference type="GO" id="GO:0005524">
    <property type="term" value="F:ATP binding"/>
    <property type="evidence" value="ECO:0007669"/>
    <property type="project" value="UniProtKB-KW"/>
</dbReference>
<dbReference type="GO" id="GO:0046872">
    <property type="term" value="F:metal ion binding"/>
    <property type="evidence" value="ECO:0007669"/>
    <property type="project" value="UniProtKB-KW"/>
</dbReference>
<dbReference type="STRING" id="44575.SAMN05216419_102122"/>
<evidence type="ECO:0000256" key="21">
    <source>
        <dbReference type="ARBA" id="ARBA00049035"/>
    </source>
</evidence>
<evidence type="ECO:0000256" key="5">
    <source>
        <dbReference type="ARBA" id="ARBA00008276"/>
    </source>
</evidence>
<evidence type="ECO:0000256" key="13">
    <source>
        <dbReference type="ARBA" id="ARBA00022840"/>
    </source>
</evidence>
<keyword evidence="15" id="KW-0289">Folate biosynthesis</keyword>
<proteinExistence type="inferred from homology"/>
<dbReference type="GO" id="GO:0046656">
    <property type="term" value="P:folic acid biosynthetic process"/>
    <property type="evidence" value="ECO:0007669"/>
    <property type="project" value="UniProtKB-KW"/>
</dbReference>
<dbReference type="GO" id="GO:0008841">
    <property type="term" value="F:dihydrofolate synthase activity"/>
    <property type="evidence" value="ECO:0007669"/>
    <property type="project" value="UniProtKB-EC"/>
</dbReference>
<name>A0A1N6IFU4_9PROT</name>
<comment type="subunit">
    <text evidence="6">Monomer.</text>
</comment>
<gene>
    <name evidence="26" type="ORF">SAMN02743940_1778</name>
</gene>
<feature type="domain" description="Mur ligase central" evidence="25">
    <location>
        <begin position="52"/>
        <end position="198"/>
    </location>
</feature>
<evidence type="ECO:0000256" key="12">
    <source>
        <dbReference type="ARBA" id="ARBA00022741"/>
    </source>
</evidence>
<evidence type="ECO:0000256" key="23">
    <source>
        <dbReference type="PIRNR" id="PIRNR001563"/>
    </source>
</evidence>
<sequence length="436" mass="47993">MTDPSIEPNSRLSDWLLYLEQLHPNIIDLGLERVNHVRKKLRLAPTCPLVIVGGTNGKGSVCAMLEAILTCAGYRVGCYTSPHLLCYNERIHINQRPISDDLLCQAFEVVESARIQCGVSLTYFEFGTLAAMHLFIRAEVDVAILEVGLGGRLDAVNIFDADCAILTSIDLDHMDYLGDTRDKIGFEKAGIFRKGKAAICSEREMPLTVPEYAERIGASLIHVDRDFGYVAKEAQWDFWGPKGWRHSLSHPALRGTNQLQNASTCLAALGMLGESLPTSMNDIRRGLLEVVLPGRFQVLPGQPLIILDVAHNPSAARTLAANLDAAKPHQYTYAVLAMLRDKDIAGVIEALKYSIDVWLISSIDSSLRGASADELVEKLEDAGITKMNGIIHAFSDTVAAFAFACEHASKNDRICVLGSFYTVGAVLQYQNMRQYR</sequence>
<dbReference type="EC" id="6.3.2.12" evidence="7"/>
<keyword evidence="11" id="KW-0479">Metal-binding</keyword>
<comment type="catalytic activity">
    <reaction evidence="19">
        <text>(6S)-5,6,7,8-tetrahydrofolyl-(gamma-L-Glu)(n) + L-glutamate + ATP = (6S)-5,6,7,8-tetrahydrofolyl-(gamma-L-Glu)(n+1) + ADP + phosphate + H(+)</text>
        <dbReference type="Rhea" id="RHEA:10580"/>
        <dbReference type="Rhea" id="RHEA-COMP:14738"/>
        <dbReference type="Rhea" id="RHEA-COMP:14740"/>
        <dbReference type="ChEBI" id="CHEBI:15378"/>
        <dbReference type="ChEBI" id="CHEBI:29985"/>
        <dbReference type="ChEBI" id="CHEBI:30616"/>
        <dbReference type="ChEBI" id="CHEBI:43474"/>
        <dbReference type="ChEBI" id="CHEBI:141005"/>
        <dbReference type="ChEBI" id="CHEBI:456216"/>
        <dbReference type="EC" id="6.3.2.17"/>
    </reaction>
</comment>
<evidence type="ECO:0000256" key="19">
    <source>
        <dbReference type="ARBA" id="ARBA00047493"/>
    </source>
</evidence>
<feature type="domain" description="Mur ligase C-terminal" evidence="24">
    <location>
        <begin position="294"/>
        <end position="420"/>
    </location>
</feature>
<dbReference type="InterPro" id="IPR036615">
    <property type="entry name" value="Mur_ligase_C_dom_sf"/>
</dbReference>
<comment type="catalytic activity">
    <reaction evidence="22">
        <text>7,8-dihydropteroate + L-glutamate + ATP = 7,8-dihydrofolate + ADP + phosphate + H(+)</text>
        <dbReference type="Rhea" id="RHEA:23584"/>
        <dbReference type="ChEBI" id="CHEBI:15378"/>
        <dbReference type="ChEBI" id="CHEBI:17839"/>
        <dbReference type="ChEBI" id="CHEBI:29985"/>
        <dbReference type="ChEBI" id="CHEBI:30616"/>
        <dbReference type="ChEBI" id="CHEBI:43474"/>
        <dbReference type="ChEBI" id="CHEBI:57451"/>
        <dbReference type="ChEBI" id="CHEBI:456216"/>
        <dbReference type="EC" id="6.3.2.12"/>
    </reaction>
</comment>
<evidence type="ECO:0000256" key="1">
    <source>
        <dbReference type="ARBA" id="ARBA00001946"/>
    </source>
</evidence>
<dbReference type="EC" id="6.3.2.17" evidence="8"/>
<evidence type="ECO:0000256" key="7">
    <source>
        <dbReference type="ARBA" id="ARBA00013023"/>
    </source>
</evidence>
<dbReference type="Proteomes" id="UP000185062">
    <property type="component" value="Unassembled WGS sequence"/>
</dbReference>
<dbReference type="NCBIfam" id="TIGR01499">
    <property type="entry name" value="folC"/>
    <property type="match status" value="1"/>
</dbReference>
<dbReference type="FunFam" id="3.40.1190.10:FF:000004">
    <property type="entry name" value="Dihydrofolate synthase/folylpolyglutamate synthase"/>
    <property type="match status" value="1"/>
</dbReference>
<dbReference type="SUPFAM" id="SSF53244">
    <property type="entry name" value="MurD-like peptide ligases, peptide-binding domain"/>
    <property type="match status" value="1"/>
</dbReference>
<dbReference type="EMBL" id="FSRO01000001">
    <property type="protein sequence ID" value="SIO30861.1"/>
    <property type="molecule type" value="Genomic_DNA"/>
</dbReference>
<dbReference type="InterPro" id="IPR004101">
    <property type="entry name" value="Mur_ligase_C"/>
</dbReference>
<evidence type="ECO:0000256" key="22">
    <source>
        <dbReference type="ARBA" id="ARBA00049161"/>
    </source>
</evidence>
<dbReference type="AlphaFoldDB" id="A0A1N6IFU4"/>
<keyword evidence="14" id="KW-0460">Magnesium</keyword>
<dbReference type="PIRSF" id="PIRSF001563">
    <property type="entry name" value="Folylpolyglu_synth"/>
    <property type="match status" value="1"/>
</dbReference>
<evidence type="ECO:0000256" key="11">
    <source>
        <dbReference type="ARBA" id="ARBA00022723"/>
    </source>
</evidence>
<evidence type="ECO:0000256" key="9">
    <source>
        <dbReference type="ARBA" id="ARBA00019357"/>
    </source>
</evidence>
<evidence type="ECO:0000256" key="16">
    <source>
        <dbReference type="ARBA" id="ARBA00030048"/>
    </source>
</evidence>
<comment type="catalytic activity">
    <reaction evidence="21">
        <text>(6R)-5,10-methylenetetrahydrofolyl-(gamma-L-Glu)(n) + L-glutamate + ATP = (6R)-5,10-methylenetetrahydrofolyl-(gamma-L-Glu)(n+1) + ADP + phosphate + H(+)</text>
        <dbReference type="Rhea" id="RHEA:51912"/>
        <dbReference type="Rhea" id="RHEA-COMP:13257"/>
        <dbReference type="Rhea" id="RHEA-COMP:13258"/>
        <dbReference type="ChEBI" id="CHEBI:15378"/>
        <dbReference type="ChEBI" id="CHEBI:29985"/>
        <dbReference type="ChEBI" id="CHEBI:30616"/>
        <dbReference type="ChEBI" id="CHEBI:43474"/>
        <dbReference type="ChEBI" id="CHEBI:136572"/>
        <dbReference type="ChEBI" id="CHEBI:456216"/>
        <dbReference type="EC" id="6.3.2.17"/>
    </reaction>
</comment>
<keyword evidence="13 23" id="KW-0067">ATP-binding</keyword>
<dbReference type="PANTHER" id="PTHR11136:SF0">
    <property type="entry name" value="DIHYDROFOLATE SYNTHETASE-RELATED"/>
    <property type="match status" value="1"/>
</dbReference>
<dbReference type="GO" id="GO:0005737">
    <property type="term" value="C:cytoplasm"/>
    <property type="evidence" value="ECO:0007669"/>
    <property type="project" value="TreeGrafter"/>
</dbReference>
<dbReference type="Gene3D" id="3.40.1190.10">
    <property type="entry name" value="Mur-like, catalytic domain"/>
    <property type="match status" value="1"/>
</dbReference>
<dbReference type="RefSeq" id="WP_028461698.1">
    <property type="nucleotide sequence ID" value="NZ_FSRO01000001.1"/>
</dbReference>
<accession>A0A1N6IFU4</accession>
<evidence type="ECO:0000256" key="4">
    <source>
        <dbReference type="ARBA" id="ARBA00005150"/>
    </source>
</evidence>
<dbReference type="InterPro" id="IPR013221">
    <property type="entry name" value="Mur_ligase_cen"/>
</dbReference>